<keyword evidence="5" id="KW-1185">Reference proteome</keyword>
<dbReference type="Gene3D" id="1.20.58.390">
    <property type="entry name" value="Neurotransmitter-gated ion-channel transmembrane domain"/>
    <property type="match status" value="2"/>
</dbReference>
<dbReference type="EMBL" id="UYRT01081650">
    <property type="protein sequence ID" value="VDN24769.1"/>
    <property type="molecule type" value="Genomic_DNA"/>
</dbReference>
<reference evidence="4 5" key="2">
    <citation type="submission" date="2018-11" db="EMBL/GenBank/DDBJ databases">
        <authorList>
            <consortium name="Pathogen Informatics"/>
        </authorList>
    </citation>
    <scope>NUCLEOTIDE SEQUENCE [LARGE SCALE GENOMIC DNA]</scope>
</reference>
<dbReference type="SUPFAM" id="SSF90112">
    <property type="entry name" value="Neurotransmitter-gated ion-channel transmembrane pore"/>
    <property type="match status" value="2"/>
</dbReference>
<evidence type="ECO:0000313" key="6">
    <source>
        <dbReference type="WBParaSite" id="GPUH_0001480301-mRNA-1"/>
    </source>
</evidence>
<gene>
    <name evidence="4" type="ORF">GPUH_LOCUS14785</name>
</gene>
<sequence>MNREESERYMNIVVESRHWEGKRGAKVSFLYPALYTIYCRLDVRYFPYDHQYTYACCPEPWVIIEGSLIIKRKPLYYVVNLIIPTTIITLVAIVGFFTPASTGDERREKITMGITTLLAMFILMLMVADQMPATSDFVSFIAASLQYTYACCPEPWVIIEGSLIIKRKPLYYVVNLIIPTTIITLVAIVGFFTPASTGDERREKITMGITTLLAMFILMLMVADQMPATSDFVSFIGDKLLII</sequence>
<feature type="transmembrane region" description="Helical" evidence="2">
    <location>
        <begin position="205"/>
        <end position="223"/>
    </location>
</feature>
<dbReference type="PANTHER" id="PTHR18945">
    <property type="entry name" value="NEUROTRANSMITTER GATED ION CHANNEL"/>
    <property type="match status" value="1"/>
</dbReference>
<dbReference type="GO" id="GO:0016020">
    <property type="term" value="C:membrane"/>
    <property type="evidence" value="ECO:0007669"/>
    <property type="project" value="UniProtKB-SubCell"/>
</dbReference>
<feature type="domain" description="Neurotransmitter-gated ion-channel transmembrane" evidence="3">
    <location>
        <begin position="176"/>
        <end position="237"/>
    </location>
</feature>
<dbReference type="InterPro" id="IPR038050">
    <property type="entry name" value="Neuro_actylchol_rec"/>
</dbReference>
<keyword evidence="2" id="KW-0812">Transmembrane</keyword>
<dbReference type="GO" id="GO:0005230">
    <property type="term" value="F:extracellular ligand-gated monoatomic ion channel activity"/>
    <property type="evidence" value="ECO:0007669"/>
    <property type="project" value="InterPro"/>
</dbReference>
<proteinExistence type="predicted"/>
<feature type="transmembrane region" description="Helical" evidence="2">
    <location>
        <begin position="170"/>
        <end position="193"/>
    </location>
</feature>
<evidence type="ECO:0000256" key="2">
    <source>
        <dbReference type="SAM" id="Phobius"/>
    </source>
</evidence>
<dbReference type="Proteomes" id="UP000271098">
    <property type="component" value="Unassembled WGS sequence"/>
</dbReference>
<dbReference type="InterPro" id="IPR006201">
    <property type="entry name" value="Neur_channel"/>
</dbReference>
<dbReference type="Pfam" id="PF02932">
    <property type="entry name" value="Neur_chan_memb"/>
    <property type="match status" value="2"/>
</dbReference>
<dbReference type="InterPro" id="IPR006029">
    <property type="entry name" value="Neurotrans-gated_channel_TM"/>
</dbReference>
<evidence type="ECO:0000256" key="1">
    <source>
        <dbReference type="ARBA" id="ARBA00004141"/>
    </source>
</evidence>
<dbReference type="WBParaSite" id="GPUH_0001480301-mRNA-1">
    <property type="protein sequence ID" value="GPUH_0001480301-mRNA-1"/>
    <property type="gene ID" value="GPUH_0001480301"/>
</dbReference>
<dbReference type="GO" id="GO:0004888">
    <property type="term" value="F:transmembrane signaling receptor activity"/>
    <property type="evidence" value="ECO:0007669"/>
    <property type="project" value="InterPro"/>
</dbReference>
<dbReference type="SUPFAM" id="SSF63712">
    <property type="entry name" value="Nicotinic receptor ligand binding domain-like"/>
    <property type="match status" value="1"/>
</dbReference>
<feature type="transmembrane region" description="Helical" evidence="2">
    <location>
        <begin position="75"/>
        <end position="98"/>
    </location>
</feature>
<dbReference type="OrthoDB" id="410315at2759"/>
<dbReference type="InterPro" id="IPR036719">
    <property type="entry name" value="Neuro-gated_channel_TM_sf"/>
</dbReference>
<feature type="domain" description="Neurotransmitter-gated ion-channel transmembrane" evidence="3">
    <location>
        <begin position="81"/>
        <end position="142"/>
    </location>
</feature>
<name>A0A183E1E3_9BILA</name>
<reference evidence="6" key="1">
    <citation type="submission" date="2016-06" db="UniProtKB">
        <authorList>
            <consortium name="WormBaseParasite"/>
        </authorList>
    </citation>
    <scope>IDENTIFICATION</scope>
</reference>
<keyword evidence="2" id="KW-0472">Membrane</keyword>
<dbReference type="AlphaFoldDB" id="A0A183E1E3"/>
<dbReference type="Gene3D" id="2.70.170.10">
    <property type="entry name" value="Neurotransmitter-gated ion-channel ligand-binding domain"/>
    <property type="match status" value="1"/>
</dbReference>
<evidence type="ECO:0000313" key="4">
    <source>
        <dbReference type="EMBL" id="VDN24769.1"/>
    </source>
</evidence>
<feature type="transmembrane region" description="Helical" evidence="2">
    <location>
        <begin position="110"/>
        <end position="128"/>
    </location>
</feature>
<evidence type="ECO:0000259" key="3">
    <source>
        <dbReference type="Pfam" id="PF02932"/>
    </source>
</evidence>
<accession>A0A183E1E3</accession>
<comment type="subcellular location">
    <subcellularLocation>
        <location evidence="1">Membrane</location>
        <topology evidence="1">Multi-pass membrane protein</topology>
    </subcellularLocation>
</comment>
<organism evidence="6">
    <name type="scientific">Gongylonema pulchrum</name>
    <dbReference type="NCBI Taxonomy" id="637853"/>
    <lineage>
        <taxon>Eukaryota</taxon>
        <taxon>Metazoa</taxon>
        <taxon>Ecdysozoa</taxon>
        <taxon>Nematoda</taxon>
        <taxon>Chromadorea</taxon>
        <taxon>Rhabditida</taxon>
        <taxon>Spirurina</taxon>
        <taxon>Spiruromorpha</taxon>
        <taxon>Spiruroidea</taxon>
        <taxon>Gongylonematidae</taxon>
        <taxon>Gongylonema</taxon>
    </lineage>
</organism>
<dbReference type="InterPro" id="IPR036734">
    <property type="entry name" value="Neur_chan_lig-bd_sf"/>
</dbReference>
<dbReference type="CDD" id="cd19051">
    <property type="entry name" value="LGIC_TM_cation"/>
    <property type="match status" value="2"/>
</dbReference>
<protein>
    <submittedName>
        <fullName evidence="6">Neur_chan_memb domain-containing protein</fullName>
    </submittedName>
</protein>
<keyword evidence="2" id="KW-1133">Transmembrane helix</keyword>
<evidence type="ECO:0000313" key="5">
    <source>
        <dbReference type="Proteomes" id="UP000271098"/>
    </source>
</evidence>